<dbReference type="WBParaSite" id="SVE_1082700.1">
    <property type="protein sequence ID" value="SVE_1082700.1"/>
    <property type="gene ID" value="SVE_1082700"/>
</dbReference>
<dbReference type="Proteomes" id="UP000035680">
    <property type="component" value="Unassembled WGS sequence"/>
</dbReference>
<evidence type="ECO:0000313" key="4">
    <source>
        <dbReference type="WBParaSite" id="SVE_1082700.1"/>
    </source>
</evidence>
<evidence type="ECO:0000256" key="2">
    <source>
        <dbReference type="SAM" id="Phobius"/>
    </source>
</evidence>
<proteinExistence type="predicted"/>
<accession>A0A0K0FNX6</accession>
<dbReference type="AlphaFoldDB" id="A0A0K0FNX6"/>
<evidence type="ECO:0000313" key="3">
    <source>
        <dbReference type="Proteomes" id="UP000035680"/>
    </source>
</evidence>
<feature type="region of interest" description="Disordered" evidence="1">
    <location>
        <begin position="225"/>
        <end position="337"/>
    </location>
</feature>
<feature type="compositionally biased region" description="Polar residues" evidence="1">
    <location>
        <begin position="320"/>
        <end position="337"/>
    </location>
</feature>
<name>A0A0K0FNX6_STRVS</name>
<reference evidence="4" key="2">
    <citation type="submission" date="2015-08" db="UniProtKB">
        <authorList>
            <consortium name="WormBaseParasite"/>
        </authorList>
    </citation>
    <scope>IDENTIFICATION</scope>
</reference>
<feature type="compositionally biased region" description="Low complexity" evidence="1">
    <location>
        <begin position="247"/>
        <end position="260"/>
    </location>
</feature>
<protein>
    <submittedName>
        <fullName evidence="4">CUB domain-containing protein</fullName>
    </submittedName>
</protein>
<organism evidence="3 4">
    <name type="scientific">Strongyloides venezuelensis</name>
    <name type="common">Threadworm</name>
    <dbReference type="NCBI Taxonomy" id="75913"/>
    <lineage>
        <taxon>Eukaryota</taxon>
        <taxon>Metazoa</taxon>
        <taxon>Ecdysozoa</taxon>
        <taxon>Nematoda</taxon>
        <taxon>Chromadorea</taxon>
        <taxon>Rhabditida</taxon>
        <taxon>Tylenchina</taxon>
        <taxon>Panagrolaimomorpha</taxon>
        <taxon>Strongyloidoidea</taxon>
        <taxon>Strongyloididae</taxon>
        <taxon>Strongyloides</taxon>
    </lineage>
</organism>
<keyword evidence="3" id="KW-1185">Reference proteome</keyword>
<keyword evidence="2" id="KW-0812">Transmembrane</keyword>
<keyword evidence="2" id="KW-0472">Membrane</keyword>
<reference evidence="3" key="1">
    <citation type="submission" date="2014-07" db="EMBL/GenBank/DDBJ databases">
        <authorList>
            <person name="Martin A.A"/>
            <person name="De Silva N."/>
        </authorList>
    </citation>
    <scope>NUCLEOTIDE SEQUENCE</scope>
</reference>
<evidence type="ECO:0000256" key="1">
    <source>
        <dbReference type="SAM" id="MobiDB-lite"/>
    </source>
</evidence>
<sequence>MVCDCIPPPPIFDLEPPPDPSFIFEFLSDEPISLLRQAQLESCNYIPVLEVLDIANKFSKISPETLPILLLGLLFILIISLVIIIIIIKYKRSRHTTKSNSIKKLSSSGPHFDVCGGSLFCGPSPQYNVVLNNSSSSGESNCNWSIPYEKTLRSMGNGVNGMYGSRSNHDMLPHQMSYPIKNNTSRSMLRPSHSTTLRLPVSEEGYCTVRHYDDFTGYAEPDVTIHTFRKPPPKCPPPPPPKRNDGSNILSSDNISSCSSTTEKELESIHQSENSISPVALHNNLKYPHGGRESGYGTGPSRLQHHISSPKIPKNKKYVSPNTSLNTTGQEGNMTYV</sequence>
<keyword evidence="2" id="KW-1133">Transmembrane helix</keyword>
<feature type="transmembrane region" description="Helical" evidence="2">
    <location>
        <begin position="66"/>
        <end position="88"/>
    </location>
</feature>